<protein>
    <recommendedName>
        <fullName evidence="2">CRIB domain-containing protein</fullName>
    </recommendedName>
</protein>
<organism evidence="3 4">
    <name type="scientific">Escallonia rubra</name>
    <dbReference type="NCBI Taxonomy" id="112253"/>
    <lineage>
        <taxon>Eukaryota</taxon>
        <taxon>Viridiplantae</taxon>
        <taxon>Streptophyta</taxon>
        <taxon>Embryophyta</taxon>
        <taxon>Tracheophyta</taxon>
        <taxon>Spermatophyta</taxon>
        <taxon>Magnoliopsida</taxon>
        <taxon>eudicotyledons</taxon>
        <taxon>Gunneridae</taxon>
        <taxon>Pentapetalae</taxon>
        <taxon>asterids</taxon>
        <taxon>campanulids</taxon>
        <taxon>Escalloniales</taxon>
        <taxon>Escalloniaceae</taxon>
        <taxon>Escallonia</taxon>
    </lineage>
</organism>
<keyword evidence="4" id="KW-1185">Reference proteome</keyword>
<dbReference type="PANTHER" id="PTHR46931">
    <property type="entry name" value="CRIB DOMAIN-CONTAINING PROTEIN RIC2"/>
    <property type="match status" value="1"/>
</dbReference>
<sequence length="172" mass="19383">MYLPRPCTGETIEERMRICIPSPPNSVSYSEIRKGEEEEGLSSEDMKSSIISSGLQMLSKSFRNFSQLFVFKEMEMEMEMEIGLPTDVKHLQHIGLDDGCDNLINPEMLVADFDKPQVSGSSYLRNHEEQEFKIYEAATLDVVDKLASGNFVESLVTKTGDFFIVAKAQPTN</sequence>
<dbReference type="InterPro" id="IPR000095">
    <property type="entry name" value="CRIB_dom"/>
</dbReference>
<feature type="domain" description="CRIB" evidence="2">
    <location>
        <begin position="82"/>
        <end position="95"/>
    </location>
</feature>
<comment type="caution">
    <text evidence="3">The sequence shown here is derived from an EMBL/GenBank/DDBJ whole genome shotgun (WGS) entry which is preliminary data.</text>
</comment>
<feature type="region of interest" description="Disordered" evidence="1">
    <location>
        <begin position="25"/>
        <end position="45"/>
    </location>
</feature>
<reference evidence="3" key="1">
    <citation type="submission" date="2022-12" db="EMBL/GenBank/DDBJ databases">
        <title>Draft genome assemblies for two species of Escallonia (Escalloniales).</title>
        <authorList>
            <person name="Chanderbali A."/>
            <person name="Dervinis C."/>
            <person name="Anghel I."/>
            <person name="Soltis D."/>
            <person name="Soltis P."/>
            <person name="Zapata F."/>
        </authorList>
    </citation>
    <scope>NUCLEOTIDE SEQUENCE</scope>
    <source>
        <strain evidence="3">UCBG92.1500</strain>
        <tissue evidence="3">Leaf</tissue>
    </source>
</reference>
<dbReference type="PANTHER" id="PTHR46931:SF15">
    <property type="entry name" value="CRIB DOMAIN-CONTAINING PROTEIN"/>
    <property type="match status" value="1"/>
</dbReference>
<evidence type="ECO:0000259" key="2">
    <source>
        <dbReference type="PROSITE" id="PS50108"/>
    </source>
</evidence>
<dbReference type="Proteomes" id="UP001187471">
    <property type="component" value="Unassembled WGS sequence"/>
</dbReference>
<dbReference type="EMBL" id="JAVXUO010002326">
    <property type="protein sequence ID" value="KAK2974229.1"/>
    <property type="molecule type" value="Genomic_DNA"/>
</dbReference>
<dbReference type="InterPro" id="IPR044509">
    <property type="entry name" value="RIC2/4"/>
</dbReference>
<dbReference type="AlphaFoldDB" id="A0AA88QY65"/>
<evidence type="ECO:0000313" key="4">
    <source>
        <dbReference type="Proteomes" id="UP001187471"/>
    </source>
</evidence>
<dbReference type="PROSITE" id="PS50108">
    <property type="entry name" value="CRIB"/>
    <property type="match status" value="1"/>
</dbReference>
<evidence type="ECO:0000256" key="1">
    <source>
        <dbReference type="SAM" id="MobiDB-lite"/>
    </source>
</evidence>
<accession>A0AA88QY65</accession>
<name>A0AA88QY65_9ASTE</name>
<proteinExistence type="predicted"/>
<gene>
    <name evidence="3" type="ORF">RJ640_016715</name>
</gene>
<evidence type="ECO:0000313" key="3">
    <source>
        <dbReference type="EMBL" id="KAK2974229.1"/>
    </source>
</evidence>